<dbReference type="InterPro" id="IPR057051">
    <property type="entry name" value="PARP14_RPM_1"/>
</dbReference>
<accession>A0A6P8QZA3</accession>
<evidence type="ECO:0000259" key="10">
    <source>
        <dbReference type="PROSITE" id="PS50089"/>
    </source>
</evidence>
<dbReference type="Proteomes" id="UP000515159">
    <property type="component" value="Chromosome 5"/>
</dbReference>
<evidence type="ECO:0000256" key="1">
    <source>
        <dbReference type="ARBA" id="ARBA00000900"/>
    </source>
</evidence>
<dbReference type="CTD" id="151636"/>
<keyword evidence="6 8" id="KW-0863">Zinc-finger</keyword>
<keyword evidence="7 9" id="KW-0862">Zinc</keyword>
<dbReference type="InterPro" id="IPR048418">
    <property type="entry name" value="DTX3L_a/b_dom"/>
</dbReference>
<evidence type="ECO:0000256" key="6">
    <source>
        <dbReference type="ARBA" id="ARBA00022771"/>
    </source>
</evidence>
<dbReference type="GO" id="GO:0005737">
    <property type="term" value="C:cytoplasm"/>
    <property type="evidence" value="ECO:0007669"/>
    <property type="project" value="UniProtKB-SubCell"/>
</dbReference>
<gene>
    <name evidence="12" type="primary">DTX3L</name>
</gene>
<sequence>MGDGGYPYPLLLRGDWGDLTPRKLKNKLLCYFQSLKKSSGGDCEIAELSRQHAVIRFAGEEACKRVLSKKDHFLLVGNSAVTISASPYDELKSMNLDESSEASEMEEASERQLQNYQNSVDALSQKIFLHITARLNTSLFSKDQREQIKTLFPSIKILKAPDDLGIQEISGDFTEIDKVHQHLEKLHMGKREGASLSERRNSLPSKETGNEINVDMALYEYVMHVCQKEIEELKEKCNVCFRESISGDCLIVRIVSLDGKNNTGIYKAQQRFIHIYQKKTENLAQNKVPLLGSASQTHEIVQTLNAKFTSLFAKVEQNELILHGPRNELLEAQTYLEKMNDKESWHVKPVMITQRNYSWEKGVEIDASQISVLETLLAGEIKAIERKYDSDLVKETDIFNKKVTIRFKPKNKDSELYLCAYESFIRAFQKIMSSLVKKSFPLQSAEQNQKMTLFHWLQKENQNVEYRYSNDILTLIGLPNVVAQVAHSLNEGVREQAAGIHSQATTTTNDTPVPMEIDEADGFTLISKPKSEAATGENKENTCPICLDKLEEKTMLSKCKHEFCKECINKAMEHKPVCPICNTCYGTIKGNQPDGTMSHVTISTRLPGYSCDTININYTFPGGIQADNHPNPGKPFSATTRMAYLPNNKEGKQILKLLEKAFDQKLIFTVGQSRTSGANDVITWNDIHHKTNFYGGPSGFGYPDPDYLKRVREELKAKGIE</sequence>
<dbReference type="OrthoDB" id="527344at2759"/>
<dbReference type="InterPro" id="IPR012677">
    <property type="entry name" value="Nucleotide-bd_a/b_plait_sf"/>
</dbReference>
<dbReference type="Pfam" id="PF21718">
    <property type="entry name" value="KH_DTX3L"/>
    <property type="match status" value="2"/>
</dbReference>
<dbReference type="RefSeq" id="XP_033801135.1">
    <property type="nucleotide sequence ID" value="XM_033945244.1"/>
</dbReference>
<dbReference type="Gene3D" id="3.30.390.130">
    <property type="match status" value="1"/>
</dbReference>
<dbReference type="GO" id="GO:0007219">
    <property type="term" value="P:Notch signaling pathway"/>
    <property type="evidence" value="ECO:0007669"/>
    <property type="project" value="InterPro"/>
</dbReference>
<keyword evidence="4 9" id="KW-0808">Transferase</keyword>
<protein>
    <recommendedName>
        <fullName evidence="9">E3 ubiquitin-protein ligase</fullName>
        <ecNumber evidence="9">2.3.2.27</ecNumber>
    </recommendedName>
</protein>
<dbReference type="CDD" id="cd09633">
    <property type="entry name" value="Deltex_C"/>
    <property type="match status" value="1"/>
</dbReference>
<dbReference type="FunCoup" id="A0A6P8QZA3">
    <property type="interactions" value="1197"/>
</dbReference>
<dbReference type="Gene3D" id="3.30.40.10">
    <property type="entry name" value="Zinc/RING finger domain, C3HC4 (zinc finger)"/>
    <property type="match status" value="1"/>
</dbReference>
<dbReference type="Pfam" id="PF13923">
    <property type="entry name" value="zf-C3HC4_2"/>
    <property type="match status" value="1"/>
</dbReference>
<dbReference type="GO" id="GO:0008270">
    <property type="term" value="F:zinc ion binding"/>
    <property type="evidence" value="ECO:0007669"/>
    <property type="project" value="UniProtKB-KW"/>
</dbReference>
<keyword evidence="11" id="KW-1185">Reference proteome</keyword>
<dbReference type="GO" id="GO:0061630">
    <property type="term" value="F:ubiquitin protein ligase activity"/>
    <property type="evidence" value="ECO:0007669"/>
    <property type="project" value="UniProtKB-UniRule"/>
</dbReference>
<dbReference type="PANTHER" id="PTHR12622">
    <property type="entry name" value="DELTEX-RELATED"/>
    <property type="match status" value="1"/>
</dbReference>
<dbReference type="InterPro" id="IPR013083">
    <property type="entry name" value="Znf_RING/FYVE/PHD"/>
</dbReference>
<keyword evidence="9" id="KW-0963">Cytoplasm</keyword>
<comment type="subcellular location">
    <subcellularLocation>
        <location evidence="9">Cytoplasm</location>
    </subcellularLocation>
</comment>
<dbReference type="InterPro" id="IPR017907">
    <property type="entry name" value="Znf_RING_CS"/>
</dbReference>
<organism evidence="11 12">
    <name type="scientific">Geotrypetes seraphini</name>
    <name type="common">Gaboon caecilian</name>
    <name type="synonym">Caecilia seraphini</name>
    <dbReference type="NCBI Taxonomy" id="260995"/>
    <lineage>
        <taxon>Eukaryota</taxon>
        <taxon>Metazoa</taxon>
        <taxon>Chordata</taxon>
        <taxon>Craniata</taxon>
        <taxon>Vertebrata</taxon>
        <taxon>Euteleostomi</taxon>
        <taxon>Amphibia</taxon>
        <taxon>Gymnophiona</taxon>
        <taxon>Geotrypetes</taxon>
    </lineage>
</organism>
<dbReference type="InterPro" id="IPR039396">
    <property type="entry name" value="Deltex_C"/>
</dbReference>
<evidence type="ECO:0000256" key="4">
    <source>
        <dbReference type="ARBA" id="ARBA00022679"/>
    </source>
</evidence>
<comment type="catalytic activity">
    <reaction evidence="1 9">
        <text>S-ubiquitinyl-[E2 ubiquitin-conjugating enzyme]-L-cysteine + [acceptor protein]-L-lysine = [E2 ubiquitin-conjugating enzyme]-L-cysteine + N(6)-ubiquitinyl-[acceptor protein]-L-lysine.</text>
        <dbReference type="EC" id="2.3.2.27"/>
    </reaction>
</comment>
<dbReference type="KEGG" id="gsh:117360814"/>
<dbReference type="InterPro" id="IPR001841">
    <property type="entry name" value="Znf_RING"/>
</dbReference>
<dbReference type="AlphaFoldDB" id="A0A6P8QZA3"/>
<dbReference type="InterPro" id="IPR039398">
    <property type="entry name" value="Deltex_fam"/>
</dbReference>
<dbReference type="GO" id="GO:0016567">
    <property type="term" value="P:protein ubiquitination"/>
    <property type="evidence" value="ECO:0007669"/>
    <property type="project" value="UniProtKB-UniRule"/>
</dbReference>
<dbReference type="Pfam" id="PF21717">
    <property type="entry name" value="DTX3L_a-b"/>
    <property type="match status" value="1"/>
</dbReference>
<comment type="similarity">
    <text evidence="3 9">Belongs to the Deltex family.</text>
</comment>
<dbReference type="Pfam" id="PF23222">
    <property type="entry name" value="RRM_PARP14_1"/>
    <property type="match status" value="1"/>
</dbReference>
<keyword evidence="5 9" id="KW-0479">Metal-binding</keyword>
<evidence type="ECO:0000256" key="2">
    <source>
        <dbReference type="ARBA" id="ARBA00004906"/>
    </source>
</evidence>
<dbReference type="InterPro" id="IPR039399">
    <property type="entry name" value="Deltex_C_sf"/>
</dbReference>
<proteinExistence type="inferred from homology"/>
<dbReference type="SUPFAM" id="SSF57850">
    <property type="entry name" value="RING/U-box"/>
    <property type="match status" value="1"/>
</dbReference>
<evidence type="ECO:0000256" key="3">
    <source>
        <dbReference type="ARBA" id="ARBA00009413"/>
    </source>
</evidence>
<dbReference type="InterPro" id="IPR048409">
    <property type="entry name" value="DTX3L_KH-like"/>
</dbReference>
<dbReference type="Gene3D" id="3.30.70.330">
    <property type="match status" value="1"/>
</dbReference>
<feature type="domain" description="RING-type" evidence="10">
    <location>
        <begin position="543"/>
        <end position="582"/>
    </location>
</feature>
<reference evidence="12" key="1">
    <citation type="submission" date="2025-08" db="UniProtKB">
        <authorList>
            <consortium name="RefSeq"/>
        </authorList>
    </citation>
    <scope>IDENTIFICATION</scope>
</reference>
<dbReference type="PROSITE" id="PS50089">
    <property type="entry name" value="ZF_RING_2"/>
    <property type="match status" value="1"/>
</dbReference>
<evidence type="ECO:0000313" key="12">
    <source>
        <dbReference type="RefSeq" id="XP_033801135.1"/>
    </source>
</evidence>
<evidence type="ECO:0000256" key="8">
    <source>
        <dbReference type="PROSITE-ProRule" id="PRU00175"/>
    </source>
</evidence>
<dbReference type="InParanoid" id="A0A6P8QZA3"/>
<comment type="pathway">
    <text evidence="2 9">Protein modification; protein ubiquitination.</text>
</comment>
<dbReference type="SMART" id="SM00184">
    <property type="entry name" value="RING"/>
    <property type="match status" value="1"/>
</dbReference>
<dbReference type="Pfam" id="PF18102">
    <property type="entry name" value="DTC"/>
    <property type="match status" value="1"/>
</dbReference>
<dbReference type="GeneID" id="117360814"/>
<evidence type="ECO:0000256" key="9">
    <source>
        <dbReference type="RuleBase" id="RU367105"/>
    </source>
</evidence>
<name>A0A6P8QZA3_GEOSA</name>
<evidence type="ECO:0000256" key="5">
    <source>
        <dbReference type="ARBA" id="ARBA00022723"/>
    </source>
</evidence>
<dbReference type="UniPathway" id="UPA00143"/>
<dbReference type="PROSITE" id="PS00518">
    <property type="entry name" value="ZF_RING_1"/>
    <property type="match status" value="1"/>
</dbReference>
<evidence type="ECO:0000313" key="11">
    <source>
        <dbReference type="Proteomes" id="UP000515159"/>
    </source>
</evidence>
<dbReference type="EC" id="2.3.2.27" evidence="9"/>
<evidence type="ECO:0000256" key="7">
    <source>
        <dbReference type="ARBA" id="ARBA00022833"/>
    </source>
</evidence>